<evidence type="ECO:0000256" key="1">
    <source>
        <dbReference type="SAM" id="MobiDB-lite"/>
    </source>
</evidence>
<name>A0A6J4IQ32_9ACTN</name>
<sequence length="313" mass="33917">GDHHQRTCFGSAWAASRRHPGGNGQQAPPQRPRARPPRHLLPRAARGDGAQGAEGQVQEQRPRLRLVDAEPGDVPRGLLRGLPDRPGERHPLLPDLPALRAARLEPVLGHPRRRHRLDRGQRLAREQGVLPPGDPAAGSRGRQPRPLLPAGDRARPRHDRVPLRRRAPLPLAGGPRPPRAAGAHGGGRHLPRLRQRVRPRHPAPARARPAGVVLDDADRVPLRPGRRQPGQPGPLGHGGAREPDDLHRPRVPAGVLRDPVPPGRQGGRRDPPRREPAVVPPQPGGRGCHQPRAPGPGRAPVRPARGQLRRGAL</sequence>
<feature type="non-terminal residue" evidence="2">
    <location>
        <position position="1"/>
    </location>
</feature>
<evidence type="ECO:0000313" key="2">
    <source>
        <dbReference type="EMBL" id="CAA9256410.1"/>
    </source>
</evidence>
<feature type="non-terminal residue" evidence="2">
    <location>
        <position position="313"/>
    </location>
</feature>
<organism evidence="2">
    <name type="scientific">uncultured Acidimicrobiales bacterium</name>
    <dbReference type="NCBI Taxonomy" id="310071"/>
    <lineage>
        <taxon>Bacteria</taxon>
        <taxon>Bacillati</taxon>
        <taxon>Actinomycetota</taxon>
        <taxon>Acidimicrobiia</taxon>
        <taxon>Acidimicrobiales</taxon>
        <taxon>environmental samples</taxon>
    </lineage>
</organism>
<gene>
    <name evidence="2" type="ORF">AVDCRST_MAG20-2454</name>
</gene>
<dbReference type="AlphaFoldDB" id="A0A6J4IQ32"/>
<feature type="compositionally biased region" description="Basic and acidic residues" evidence="1">
    <location>
        <begin position="267"/>
        <end position="276"/>
    </location>
</feature>
<dbReference type="EMBL" id="CADCSY010000114">
    <property type="protein sequence ID" value="CAA9256410.1"/>
    <property type="molecule type" value="Genomic_DNA"/>
</dbReference>
<feature type="compositionally biased region" description="Basic and acidic residues" evidence="1">
    <location>
        <begin position="239"/>
        <end position="248"/>
    </location>
</feature>
<feature type="compositionally biased region" description="Low complexity" evidence="1">
    <location>
        <begin position="291"/>
        <end position="306"/>
    </location>
</feature>
<feature type="compositionally biased region" description="Basic and acidic residues" evidence="1">
    <location>
        <begin position="82"/>
        <end position="92"/>
    </location>
</feature>
<feature type="compositionally biased region" description="Basic residues" evidence="1">
    <location>
        <begin position="32"/>
        <end position="41"/>
    </location>
</feature>
<feature type="compositionally biased region" description="Low complexity" evidence="1">
    <location>
        <begin position="42"/>
        <end position="59"/>
    </location>
</feature>
<feature type="compositionally biased region" description="Basic residues" evidence="1">
    <location>
        <begin position="155"/>
        <end position="167"/>
    </location>
</feature>
<feature type="region of interest" description="Disordered" evidence="1">
    <location>
        <begin position="1"/>
        <end position="313"/>
    </location>
</feature>
<accession>A0A6J4IQ32</accession>
<feature type="compositionally biased region" description="Low complexity" evidence="1">
    <location>
        <begin position="168"/>
        <end position="182"/>
    </location>
</feature>
<reference evidence="2" key="1">
    <citation type="submission" date="2020-02" db="EMBL/GenBank/DDBJ databases">
        <authorList>
            <person name="Meier V. D."/>
        </authorList>
    </citation>
    <scope>NUCLEOTIDE SEQUENCE</scope>
    <source>
        <strain evidence="2">AVDCRST_MAG20</strain>
    </source>
</reference>
<proteinExistence type="predicted"/>
<feature type="compositionally biased region" description="Basic residues" evidence="1">
    <location>
        <begin position="186"/>
        <end position="203"/>
    </location>
</feature>
<protein>
    <submittedName>
        <fullName evidence="2">O-antigen export system permease protein RfbD</fullName>
    </submittedName>
</protein>